<gene>
    <name evidence="1" type="ORF">H0H81_010273</name>
</gene>
<organism evidence="1 2">
    <name type="scientific">Sphagnurus paluster</name>
    <dbReference type="NCBI Taxonomy" id="117069"/>
    <lineage>
        <taxon>Eukaryota</taxon>
        <taxon>Fungi</taxon>
        <taxon>Dikarya</taxon>
        <taxon>Basidiomycota</taxon>
        <taxon>Agaricomycotina</taxon>
        <taxon>Agaricomycetes</taxon>
        <taxon>Agaricomycetidae</taxon>
        <taxon>Agaricales</taxon>
        <taxon>Tricholomatineae</taxon>
        <taxon>Lyophyllaceae</taxon>
        <taxon>Sphagnurus</taxon>
    </lineage>
</organism>
<dbReference type="Proteomes" id="UP000717328">
    <property type="component" value="Unassembled WGS sequence"/>
</dbReference>
<evidence type="ECO:0000313" key="2">
    <source>
        <dbReference type="Proteomes" id="UP000717328"/>
    </source>
</evidence>
<feature type="non-terminal residue" evidence="1">
    <location>
        <position position="1"/>
    </location>
</feature>
<sequence length="70" mass="8211">PFLVNFDAPEHPLEQASCQHSLKELILKKPLREGEREYPGSRDVEELKWWFWSKQGTEAMEPIATTNRSK</sequence>
<proteinExistence type="predicted"/>
<dbReference type="AlphaFoldDB" id="A0A9P7KMH8"/>
<reference evidence="1" key="1">
    <citation type="submission" date="2021-02" db="EMBL/GenBank/DDBJ databases">
        <authorList>
            <person name="Nieuwenhuis M."/>
            <person name="Van De Peppel L.J.J."/>
        </authorList>
    </citation>
    <scope>NUCLEOTIDE SEQUENCE</scope>
    <source>
        <strain evidence="1">D49</strain>
    </source>
</reference>
<comment type="caution">
    <text evidence="1">The sequence shown here is derived from an EMBL/GenBank/DDBJ whole genome shotgun (WGS) entry which is preliminary data.</text>
</comment>
<accession>A0A9P7KMH8</accession>
<name>A0A9P7KMH8_9AGAR</name>
<reference evidence="1" key="2">
    <citation type="submission" date="2021-10" db="EMBL/GenBank/DDBJ databases">
        <title>Phylogenomics reveals ancestral predisposition of the termite-cultivated fungus Termitomyces towards a domesticated lifestyle.</title>
        <authorList>
            <person name="Auxier B."/>
            <person name="Grum-Grzhimaylo A."/>
            <person name="Cardenas M.E."/>
            <person name="Lodge J.D."/>
            <person name="Laessoe T."/>
            <person name="Pedersen O."/>
            <person name="Smith M.E."/>
            <person name="Kuyper T.W."/>
            <person name="Franco-Molano E.A."/>
            <person name="Baroni T.J."/>
            <person name="Aanen D.K."/>
        </authorList>
    </citation>
    <scope>NUCLEOTIDE SEQUENCE</scope>
    <source>
        <strain evidence="1">D49</strain>
    </source>
</reference>
<protein>
    <submittedName>
        <fullName evidence="1">Uncharacterized protein</fullName>
    </submittedName>
</protein>
<keyword evidence="2" id="KW-1185">Reference proteome</keyword>
<evidence type="ECO:0000313" key="1">
    <source>
        <dbReference type="EMBL" id="KAG5653805.1"/>
    </source>
</evidence>
<dbReference type="EMBL" id="JABCKI010000032">
    <property type="protein sequence ID" value="KAG5653805.1"/>
    <property type="molecule type" value="Genomic_DNA"/>
</dbReference>